<proteinExistence type="predicted"/>
<accession>A0ACC2FW43</accession>
<keyword evidence="2" id="KW-1185">Reference proteome</keyword>
<gene>
    <name evidence="1" type="ORF">DPEC_G00244790</name>
</gene>
<comment type="caution">
    <text evidence="1">The sequence shown here is derived from an EMBL/GenBank/DDBJ whole genome shotgun (WGS) entry which is preliminary data.</text>
</comment>
<sequence length="67" mass="7630">RRLFRVRVEFCIQHHNPSFASRQAFPTGSARVDHSLPVQQVAAREASAPTHLMTEFCPHSLLPVHQQ</sequence>
<evidence type="ECO:0000313" key="2">
    <source>
        <dbReference type="Proteomes" id="UP001157502"/>
    </source>
</evidence>
<feature type="non-terminal residue" evidence="1">
    <location>
        <position position="67"/>
    </location>
</feature>
<dbReference type="Proteomes" id="UP001157502">
    <property type="component" value="Chromosome 21"/>
</dbReference>
<protein>
    <submittedName>
        <fullName evidence="1">Uncharacterized protein</fullName>
    </submittedName>
</protein>
<dbReference type="EMBL" id="CM055748">
    <property type="protein sequence ID" value="KAJ7995460.1"/>
    <property type="molecule type" value="Genomic_DNA"/>
</dbReference>
<feature type="non-terminal residue" evidence="1">
    <location>
        <position position="1"/>
    </location>
</feature>
<evidence type="ECO:0000313" key="1">
    <source>
        <dbReference type="EMBL" id="KAJ7995460.1"/>
    </source>
</evidence>
<name>A0ACC2FW43_DALPE</name>
<organism evidence="1 2">
    <name type="scientific">Dallia pectoralis</name>
    <name type="common">Alaska blackfish</name>
    <dbReference type="NCBI Taxonomy" id="75939"/>
    <lineage>
        <taxon>Eukaryota</taxon>
        <taxon>Metazoa</taxon>
        <taxon>Chordata</taxon>
        <taxon>Craniata</taxon>
        <taxon>Vertebrata</taxon>
        <taxon>Euteleostomi</taxon>
        <taxon>Actinopterygii</taxon>
        <taxon>Neopterygii</taxon>
        <taxon>Teleostei</taxon>
        <taxon>Protacanthopterygii</taxon>
        <taxon>Esociformes</taxon>
        <taxon>Umbridae</taxon>
        <taxon>Dallia</taxon>
    </lineage>
</organism>
<reference evidence="1" key="1">
    <citation type="submission" date="2021-05" db="EMBL/GenBank/DDBJ databases">
        <authorList>
            <person name="Pan Q."/>
            <person name="Jouanno E."/>
            <person name="Zahm M."/>
            <person name="Klopp C."/>
            <person name="Cabau C."/>
            <person name="Louis A."/>
            <person name="Berthelot C."/>
            <person name="Parey E."/>
            <person name="Roest Crollius H."/>
            <person name="Montfort J."/>
            <person name="Robinson-Rechavi M."/>
            <person name="Bouchez O."/>
            <person name="Lampietro C."/>
            <person name="Lopez Roques C."/>
            <person name="Donnadieu C."/>
            <person name="Postlethwait J."/>
            <person name="Bobe J."/>
            <person name="Dillon D."/>
            <person name="Chandos A."/>
            <person name="von Hippel F."/>
            <person name="Guiguen Y."/>
        </authorList>
    </citation>
    <scope>NUCLEOTIDE SEQUENCE</scope>
    <source>
        <strain evidence="1">YG-Jan2019</strain>
    </source>
</reference>